<comment type="similarity">
    <text evidence="1 5">Belongs to the universal ribosomal protein uL13 family.</text>
</comment>
<comment type="subunit">
    <text evidence="5">Part of the 50S ribosomal subunit.</text>
</comment>
<proteinExistence type="inferred from homology"/>
<dbReference type="Pfam" id="PF00572">
    <property type="entry name" value="Ribosomal_L13"/>
    <property type="match status" value="1"/>
</dbReference>
<evidence type="ECO:0000313" key="6">
    <source>
        <dbReference type="EMBL" id="PMC80733.1"/>
    </source>
</evidence>
<sequence>MKNQKTYVPTKSTIEPKWYVVDATDMVLGRLASQVAAIIRGKHKPTFTPNMDTGDYVIVVNAEKVVLTGNKEYQKEYKRYSGYAGGLKTISYKDMMDKHPERIVEHAVIGMLPHNKLGRQMAKKLRVYVGENHDHQAQNPEVLDLK</sequence>
<organism evidence="6 7">
    <name type="scientific">Anaerococcus hydrogenalis</name>
    <dbReference type="NCBI Taxonomy" id="33029"/>
    <lineage>
        <taxon>Bacteria</taxon>
        <taxon>Bacillati</taxon>
        <taxon>Bacillota</taxon>
        <taxon>Tissierellia</taxon>
        <taxon>Tissierellales</taxon>
        <taxon>Peptoniphilaceae</taxon>
        <taxon>Anaerococcus</taxon>
    </lineage>
</organism>
<dbReference type="GO" id="GO:0017148">
    <property type="term" value="P:negative regulation of translation"/>
    <property type="evidence" value="ECO:0007669"/>
    <property type="project" value="TreeGrafter"/>
</dbReference>
<dbReference type="NCBIfam" id="TIGR01066">
    <property type="entry name" value="rplM_bact"/>
    <property type="match status" value="1"/>
</dbReference>
<dbReference type="PIRSF" id="PIRSF002181">
    <property type="entry name" value="Ribosomal_L13"/>
    <property type="match status" value="1"/>
</dbReference>
<evidence type="ECO:0000256" key="3">
    <source>
        <dbReference type="ARBA" id="ARBA00023274"/>
    </source>
</evidence>
<keyword evidence="3 5" id="KW-0687">Ribonucleoprotein</keyword>
<dbReference type="Gene3D" id="3.90.1180.10">
    <property type="entry name" value="Ribosomal protein L13"/>
    <property type="match status" value="1"/>
</dbReference>
<dbReference type="GO" id="GO:0003735">
    <property type="term" value="F:structural constituent of ribosome"/>
    <property type="evidence" value="ECO:0007669"/>
    <property type="project" value="InterPro"/>
</dbReference>
<comment type="function">
    <text evidence="5">This protein is one of the early assembly proteins of the 50S ribosomal subunit, although it is not seen to bind rRNA by itself. It is important during the early stages of 50S assembly.</text>
</comment>
<dbReference type="InterPro" id="IPR005823">
    <property type="entry name" value="Ribosomal_uL13_bac-type"/>
</dbReference>
<reference evidence="6 7" key="1">
    <citation type="submission" date="2017-09" db="EMBL/GenBank/DDBJ databases">
        <title>Bacterial strain isolated from the female urinary microbiota.</title>
        <authorList>
            <person name="Thomas-White K."/>
            <person name="Kumar N."/>
            <person name="Forster S."/>
            <person name="Putonti C."/>
            <person name="Lawley T."/>
            <person name="Wolfe A.J."/>
        </authorList>
    </citation>
    <scope>NUCLEOTIDE SEQUENCE [LARGE SCALE GENOMIC DNA]</scope>
    <source>
        <strain evidence="6 7">UMB0204</strain>
    </source>
</reference>
<evidence type="ECO:0000313" key="7">
    <source>
        <dbReference type="Proteomes" id="UP000235658"/>
    </source>
</evidence>
<dbReference type="Proteomes" id="UP000235658">
    <property type="component" value="Unassembled WGS sequence"/>
</dbReference>
<dbReference type="CDD" id="cd00392">
    <property type="entry name" value="Ribosomal_L13"/>
    <property type="match status" value="1"/>
</dbReference>
<dbReference type="FunFam" id="3.90.1180.10:FF:000001">
    <property type="entry name" value="50S ribosomal protein L13"/>
    <property type="match status" value="1"/>
</dbReference>
<dbReference type="GO" id="GO:0022625">
    <property type="term" value="C:cytosolic large ribosomal subunit"/>
    <property type="evidence" value="ECO:0007669"/>
    <property type="project" value="TreeGrafter"/>
</dbReference>
<dbReference type="InterPro" id="IPR036899">
    <property type="entry name" value="Ribosomal_uL13_sf"/>
</dbReference>
<protein>
    <recommendedName>
        <fullName evidence="4 5">Large ribosomal subunit protein uL13</fullName>
    </recommendedName>
</protein>
<dbReference type="AlphaFoldDB" id="A0A2N6UGP8"/>
<dbReference type="GeneID" id="84579302"/>
<evidence type="ECO:0000256" key="4">
    <source>
        <dbReference type="ARBA" id="ARBA00035201"/>
    </source>
</evidence>
<dbReference type="SUPFAM" id="SSF52161">
    <property type="entry name" value="Ribosomal protein L13"/>
    <property type="match status" value="1"/>
</dbReference>
<dbReference type="GO" id="GO:0003729">
    <property type="term" value="F:mRNA binding"/>
    <property type="evidence" value="ECO:0007669"/>
    <property type="project" value="TreeGrafter"/>
</dbReference>
<name>A0A2N6UGP8_9FIRM</name>
<accession>A0A2N6UGP8</accession>
<evidence type="ECO:0000256" key="2">
    <source>
        <dbReference type="ARBA" id="ARBA00022980"/>
    </source>
</evidence>
<comment type="caution">
    <text evidence="6">The sequence shown here is derived from an EMBL/GenBank/DDBJ whole genome shotgun (WGS) entry which is preliminary data.</text>
</comment>
<evidence type="ECO:0000256" key="5">
    <source>
        <dbReference type="HAMAP-Rule" id="MF_01366"/>
    </source>
</evidence>
<keyword evidence="2 5" id="KW-0689">Ribosomal protein</keyword>
<gene>
    <name evidence="5" type="primary">rplM</name>
    <name evidence="6" type="ORF">CJ192_08900</name>
</gene>
<dbReference type="PANTHER" id="PTHR11545:SF2">
    <property type="entry name" value="LARGE RIBOSOMAL SUBUNIT PROTEIN UL13M"/>
    <property type="match status" value="1"/>
</dbReference>
<dbReference type="EMBL" id="PNHP01000008">
    <property type="protein sequence ID" value="PMC80733.1"/>
    <property type="molecule type" value="Genomic_DNA"/>
</dbReference>
<dbReference type="PANTHER" id="PTHR11545">
    <property type="entry name" value="RIBOSOMAL PROTEIN L13"/>
    <property type="match status" value="1"/>
</dbReference>
<dbReference type="RefSeq" id="WP_004814443.1">
    <property type="nucleotide sequence ID" value="NZ_CABKPG010000019.1"/>
</dbReference>
<dbReference type="InterPro" id="IPR005822">
    <property type="entry name" value="Ribosomal_uL13"/>
</dbReference>
<dbReference type="HAMAP" id="MF_01366">
    <property type="entry name" value="Ribosomal_uL13"/>
    <property type="match status" value="1"/>
</dbReference>
<evidence type="ECO:0000256" key="1">
    <source>
        <dbReference type="ARBA" id="ARBA00006227"/>
    </source>
</evidence>
<dbReference type="GO" id="GO:0006412">
    <property type="term" value="P:translation"/>
    <property type="evidence" value="ECO:0007669"/>
    <property type="project" value="UniProtKB-UniRule"/>
</dbReference>